<evidence type="ECO:0000313" key="5">
    <source>
        <dbReference type="Proteomes" id="UP000294530"/>
    </source>
</evidence>
<dbReference type="InterPro" id="IPR003836">
    <property type="entry name" value="Glucokinase"/>
</dbReference>
<evidence type="ECO:0000256" key="2">
    <source>
        <dbReference type="ARBA" id="ARBA00022777"/>
    </source>
</evidence>
<dbReference type="GO" id="GO:0005524">
    <property type="term" value="F:ATP binding"/>
    <property type="evidence" value="ECO:0007669"/>
    <property type="project" value="InterPro"/>
</dbReference>
<dbReference type="PANTHER" id="PTHR47363">
    <property type="entry name" value="GLUCOKINASE"/>
    <property type="match status" value="1"/>
</dbReference>
<dbReference type="NCBIfam" id="TIGR00749">
    <property type="entry name" value="glk"/>
    <property type="match status" value="1"/>
</dbReference>
<gene>
    <name evidence="4" type="ORF">CCR75_009345</name>
</gene>
<keyword evidence="5" id="KW-1185">Reference proteome</keyword>
<dbReference type="CDD" id="cd24008">
    <property type="entry name" value="ASKHA_NBD_GLK"/>
    <property type="match status" value="1"/>
</dbReference>
<accession>A0A976IGZ9</accession>
<dbReference type="GO" id="GO:0004340">
    <property type="term" value="F:glucokinase activity"/>
    <property type="evidence" value="ECO:0007669"/>
    <property type="project" value="InterPro"/>
</dbReference>
<proteinExistence type="predicted"/>
<dbReference type="EMBL" id="SHOA02000015">
    <property type="protein sequence ID" value="TDH71687.1"/>
    <property type="molecule type" value="Genomic_DNA"/>
</dbReference>
<dbReference type="PANTHER" id="PTHR47363:SF1">
    <property type="entry name" value="GLUCOKINASE"/>
    <property type="match status" value="1"/>
</dbReference>
<evidence type="ECO:0000256" key="1">
    <source>
        <dbReference type="ARBA" id="ARBA00022679"/>
    </source>
</evidence>
<dbReference type="Gene3D" id="3.30.420.40">
    <property type="match status" value="1"/>
</dbReference>
<keyword evidence="3" id="KW-0812">Transmembrane</keyword>
<dbReference type="GO" id="GO:0006096">
    <property type="term" value="P:glycolytic process"/>
    <property type="evidence" value="ECO:0007669"/>
    <property type="project" value="InterPro"/>
</dbReference>
<evidence type="ECO:0000313" key="4">
    <source>
        <dbReference type="EMBL" id="TDH71687.1"/>
    </source>
</evidence>
<dbReference type="Pfam" id="PF02685">
    <property type="entry name" value="Glucokinase"/>
    <property type="match status" value="1"/>
</dbReference>
<feature type="transmembrane region" description="Helical" evidence="3">
    <location>
        <begin position="395"/>
        <end position="416"/>
    </location>
</feature>
<dbReference type="RefSeq" id="XP_067821186.1">
    <property type="nucleotide sequence ID" value="XM_067967386.1"/>
</dbReference>
<dbReference type="GeneID" id="94353057"/>
<keyword evidence="3" id="KW-0472">Membrane</keyword>
<dbReference type="AlphaFoldDB" id="A0A976IGZ9"/>
<reference evidence="4 5" key="1">
    <citation type="journal article" date="2021" name="Genome Biol.">
        <title>AFLAP: assembly-free linkage analysis pipeline using k-mers from genome sequencing data.</title>
        <authorList>
            <person name="Fletcher K."/>
            <person name="Zhang L."/>
            <person name="Gil J."/>
            <person name="Han R."/>
            <person name="Cavanaugh K."/>
            <person name="Michelmore R."/>
        </authorList>
    </citation>
    <scope>NUCLEOTIDE SEQUENCE [LARGE SCALE GENOMIC DNA]</scope>
    <source>
        <strain evidence="4 5">SF5</strain>
    </source>
</reference>
<evidence type="ECO:0000256" key="3">
    <source>
        <dbReference type="SAM" id="Phobius"/>
    </source>
</evidence>
<organism evidence="4 5">
    <name type="scientific">Bremia lactucae</name>
    <name type="common">Lettuce downy mildew</name>
    <dbReference type="NCBI Taxonomy" id="4779"/>
    <lineage>
        <taxon>Eukaryota</taxon>
        <taxon>Sar</taxon>
        <taxon>Stramenopiles</taxon>
        <taxon>Oomycota</taxon>
        <taxon>Peronosporomycetes</taxon>
        <taxon>Peronosporales</taxon>
        <taxon>Peronosporaceae</taxon>
        <taxon>Bremia</taxon>
    </lineage>
</organism>
<name>A0A976IGZ9_BRELC</name>
<dbReference type="InterPro" id="IPR043129">
    <property type="entry name" value="ATPase_NBD"/>
</dbReference>
<keyword evidence="3" id="KW-1133">Transmembrane helix</keyword>
<sequence length="418" mass="45390">MSYVHFPSLKQFSPALTISFDSGDLIISGDCGGTNTRLSLWLIPKGSVAFKGSVAPGEITFAKKYHNENYSCFSEVCHLFMKEARLQERLPVACVLACAGPILNNTVEFTNIKDGWKIDGPGLEKELGIATVKLINDFAAMGYGLLTLKPHEYIILNDAKKEEGMPIATIGAGTGLGECYLTAGSDGHYSCFACEGGHTDFAPADEIEIELYNSIKEELGCSRRFSVERIVSGPGLATIYKFLAKKYPEKVDKKVHDAFMAAKSLQGKIVGDNAKTNELCNQAMELFVDAYGREAGCAMLKYLPRGGFYITGGLAPKNLDYFTKKDIFLNACFNKGRVSPALQAIPIYLVLTEDLGERGAHYFAYQLLESYNTSLLGNTIARERAQAKYATPGHLALYSAIASASVAAGVVVGNLLRK</sequence>
<dbReference type="OrthoDB" id="10251652at2759"/>
<dbReference type="Gene3D" id="3.40.367.20">
    <property type="match status" value="1"/>
</dbReference>
<protein>
    <recommendedName>
        <fullName evidence="6">Glucokinase</fullName>
    </recommendedName>
</protein>
<comment type="caution">
    <text evidence="4">The sequence shown here is derived from an EMBL/GenBank/DDBJ whole genome shotgun (WGS) entry which is preliminary data.</text>
</comment>
<keyword evidence="2" id="KW-0418">Kinase</keyword>
<dbReference type="SUPFAM" id="SSF53067">
    <property type="entry name" value="Actin-like ATPase domain"/>
    <property type="match status" value="1"/>
</dbReference>
<dbReference type="Proteomes" id="UP000294530">
    <property type="component" value="Unassembled WGS sequence"/>
</dbReference>
<evidence type="ECO:0008006" key="6">
    <source>
        <dbReference type="Google" id="ProtNLM"/>
    </source>
</evidence>
<dbReference type="GO" id="GO:0005536">
    <property type="term" value="F:D-glucose binding"/>
    <property type="evidence" value="ECO:0007669"/>
    <property type="project" value="InterPro"/>
</dbReference>
<keyword evidence="1" id="KW-0808">Transferase</keyword>
<dbReference type="KEGG" id="blac:94353057"/>